<keyword evidence="4" id="KW-1185">Reference proteome</keyword>
<proteinExistence type="inferred from homology"/>
<name>A0A512HGQ6_9HYPH</name>
<evidence type="ECO:0000256" key="2">
    <source>
        <dbReference type="RuleBase" id="RU004328"/>
    </source>
</evidence>
<organism evidence="3 4">
    <name type="scientific">Ciceribacter naphthalenivorans</name>
    <dbReference type="NCBI Taxonomy" id="1118451"/>
    <lineage>
        <taxon>Bacteria</taxon>
        <taxon>Pseudomonadati</taxon>
        <taxon>Pseudomonadota</taxon>
        <taxon>Alphaproteobacteria</taxon>
        <taxon>Hyphomicrobiales</taxon>
        <taxon>Rhizobiaceae</taxon>
        <taxon>Ciceribacter</taxon>
    </lineage>
</organism>
<dbReference type="RefSeq" id="WP_147179338.1">
    <property type="nucleotide sequence ID" value="NZ_BJZP01000005.1"/>
</dbReference>
<comment type="caution">
    <text evidence="3">The sequence shown here is derived from an EMBL/GenBank/DDBJ whole genome shotgun (WGS) entry which is preliminary data.</text>
</comment>
<dbReference type="SUPFAM" id="SSF55895">
    <property type="entry name" value="Ribonuclease Rh-like"/>
    <property type="match status" value="1"/>
</dbReference>
<evidence type="ECO:0000313" key="4">
    <source>
        <dbReference type="Proteomes" id="UP000321717"/>
    </source>
</evidence>
<dbReference type="AlphaFoldDB" id="A0A512HGQ6"/>
<accession>A0A512HGQ6</accession>
<dbReference type="PANTHER" id="PTHR11240">
    <property type="entry name" value="RIBONUCLEASE T2"/>
    <property type="match status" value="1"/>
</dbReference>
<dbReference type="EMBL" id="BJZP01000005">
    <property type="protein sequence ID" value="GEO84570.1"/>
    <property type="molecule type" value="Genomic_DNA"/>
</dbReference>
<dbReference type="Proteomes" id="UP000321717">
    <property type="component" value="Unassembled WGS sequence"/>
</dbReference>
<dbReference type="PROSITE" id="PS00530">
    <property type="entry name" value="RNASE_T2_1"/>
    <property type="match status" value="1"/>
</dbReference>
<dbReference type="CDD" id="cd01062">
    <property type="entry name" value="RNase_T2_prok"/>
    <property type="match status" value="1"/>
</dbReference>
<gene>
    <name evidence="3" type="ORF">RNA01_15020</name>
</gene>
<comment type="similarity">
    <text evidence="1 2">Belongs to the RNase T2 family.</text>
</comment>
<dbReference type="GO" id="GO:0033897">
    <property type="term" value="F:ribonuclease T2 activity"/>
    <property type="evidence" value="ECO:0007669"/>
    <property type="project" value="InterPro"/>
</dbReference>
<protein>
    <submittedName>
        <fullName evidence="3">Uncharacterized protein</fullName>
    </submittedName>
</protein>
<dbReference type="InterPro" id="IPR018188">
    <property type="entry name" value="RNase_T2_His_AS_1"/>
</dbReference>
<dbReference type="InterPro" id="IPR039378">
    <property type="entry name" value="RNase_T2_prok"/>
</dbReference>
<dbReference type="InterPro" id="IPR001568">
    <property type="entry name" value="RNase_T2-like"/>
</dbReference>
<reference evidence="3 4" key="1">
    <citation type="submission" date="2019-07" db="EMBL/GenBank/DDBJ databases">
        <title>Whole genome shotgun sequence of Rhizobium naphthalenivorans NBRC 107585.</title>
        <authorList>
            <person name="Hosoyama A."/>
            <person name="Uohara A."/>
            <person name="Ohji S."/>
            <person name="Ichikawa N."/>
        </authorList>
    </citation>
    <scope>NUCLEOTIDE SEQUENCE [LARGE SCALE GENOMIC DNA]</scope>
    <source>
        <strain evidence="3 4">NBRC 107585</strain>
    </source>
</reference>
<dbReference type="PANTHER" id="PTHR11240:SF22">
    <property type="entry name" value="RIBONUCLEASE T2"/>
    <property type="match status" value="1"/>
</dbReference>
<dbReference type="Gene3D" id="3.90.730.10">
    <property type="entry name" value="Ribonuclease T2-like"/>
    <property type="match status" value="1"/>
</dbReference>
<dbReference type="OrthoDB" id="4720638at2"/>
<dbReference type="InterPro" id="IPR036430">
    <property type="entry name" value="RNase_T2-like_sf"/>
</dbReference>
<dbReference type="Pfam" id="PF00445">
    <property type="entry name" value="Ribonuclease_T2"/>
    <property type="match status" value="1"/>
</dbReference>
<evidence type="ECO:0000313" key="3">
    <source>
        <dbReference type="EMBL" id="GEO84570.1"/>
    </source>
</evidence>
<dbReference type="GO" id="GO:0003723">
    <property type="term" value="F:RNA binding"/>
    <property type="evidence" value="ECO:0007669"/>
    <property type="project" value="InterPro"/>
</dbReference>
<evidence type="ECO:0000256" key="1">
    <source>
        <dbReference type="ARBA" id="ARBA00007469"/>
    </source>
</evidence>
<dbReference type="GO" id="GO:0006401">
    <property type="term" value="P:RNA catabolic process"/>
    <property type="evidence" value="ECO:0007669"/>
    <property type="project" value="TreeGrafter"/>
</dbReference>
<sequence length="217" mass="24453">MLQSLRVGMILLFSVGTWLEATGARAQTRDFDFYVLSLSWSPTFCASPDGARNREQCGTLRHYGLVVHGLWPQYERGYPQSCPTDQPQRVSSSLGRAYLDIMPSMGLIGHEWRKHGTCSGLSQGDYFSTIRAAFERVQLPTPLKRSARETRISPIELERQIIRANPDLSPQGVAVTCQAGKLDEVRICLTKDLQFRKCPEIDRNGCRQRLISVPPQN</sequence>